<dbReference type="AlphaFoldDB" id="A0AA39UAY4"/>
<keyword evidence="4" id="KW-1185">Reference proteome</keyword>
<dbReference type="EMBL" id="JAFEKC020000009">
    <property type="protein sequence ID" value="KAK0512876.1"/>
    <property type="molecule type" value="Genomic_DNA"/>
</dbReference>
<dbReference type="PANTHER" id="PTHR42032">
    <property type="entry name" value="YALI0E30679P"/>
    <property type="match status" value="1"/>
</dbReference>
<evidence type="ECO:0000256" key="1">
    <source>
        <dbReference type="SAM" id="Coils"/>
    </source>
</evidence>
<accession>A0AA39UAY4</accession>
<feature type="compositionally biased region" description="Basic and acidic residues" evidence="2">
    <location>
        <begin position="444"/>
        <end position="467"/>
    </location>
</feature>
<feature type="region of interest" description="Disordered" evidence="2">
    <location>
        <begin position="167"/>
        <end position="197"/>
    </location>
</feature>
<protein>
    <submittedName>
        <fullName evidence="3">Uncharacterized protein</fullName>
    </submittedName>
</protein>
<gene>
    <name evidence="3" type="ORF">JMJ35_004893</name>
</gene>
<organism evidence="3 4">
    <name type="scientific">Cladonia borealis</name>
    <dbReference type="NCBI Taxonomy" id="184061"/>
    <lineage>
        <taxon>Eukaryota</taxon>
        <taxon>Fungi</taxon>
        <taxon>Dikarya</taxon>
        <taxon>Ascomycota</taxon>
        <taxon>Pezizomycotina</taxon>
        <taxon>Lecanoromycetes</taxon>
        <taxon>OSLEUM clade</taxon>
        <taxon>Lecanoromycetidae</taxon>
        <taxon>Lecanorales</taxon>
        <taxon>Lecanorineae</taxon>
        <taxon>Cladoniaceae</taxon>
        <taxon>Cladonia</taxon>
    </lineage>
</organism>
<feature type="compositionally biased region" description="Polar residues" evidence="2">
    <location>
        <begin position="17"/>
        <end position="29"/>
    </location>
</feature>
<dbReference type="Proteomes" id="UP001166286">
    <property type="component" value="Unassembled WGS sequence"/>
</dbReference>
<sequence length="477" mass="52462">MAQQERTMSPPVVGATSMATGTAKQSLSPLRQRPLGRATTFADVYSPLRHRRSSTFSDSVDSTRQSLKSSTDDLLLPRPKHSDFSPNHEPSHWHSLPLALALFPALGGLFFQNGSAIVTDLTLLALAAIFLNWSVRLPWDWYISAQSLQMEDTQSYTDYHSDTIIEEGSEEEEHSSQQGSPKAENKSASKEPSGPSSSQLAAAAELRIHELLALSACFIFPAIGAWLLHHIRYQLSRPSEGLVSNYNLTIFLLASELRPLSHLIKMVQTRTLHLQRTVATNPHLPPQPSPSTSTLTDLSTRLAELESHIAYTTTANGNTTKLPPPQDLTTQLRKNLQPDLDALNRAVRRYEKKATLLAMQTESRLVDLEKRMTDAITLAAAAERTSQSNRQRSGPGISLLFDYVATVAMLPIRLAWGSVTLPGRVIAGMVGQVEGYMGRKIRRELRTAGRGEGRGDGRGSSGSERRRATARGQKKAM</sequence>
<evidence type="ECO:0000256" key="2">
    <source>
        <dbReference type="SAM" id="MobiDB-lite"/>
    </source>
</evidence>
<dbReference type="PANTHER" id="PTHR42032:SF1">
    <property type="entry name" value="YALI0E30679P"/>
    <property type="match status" value="1"/>
</dbReference>
<name>A0AA39UAY4_9LECA</name>
<proteinExistence type="predicted"/>
<feature type="compositionally biased region" description="Polar residues" evidence="2">
    <location>
        <begin position="54"/>
        <end position="69"/>
    </location>
</feature>
<feature type="coiled-coil region" evidence="1">
    <location>
        <begin position="340"/>
        <end position="385"/>
    </location>
</feature>
<feature type="compositionally biased region" description="Basic residues" evidence="2">
    <location>
        <begin position="468"/>
        <end position="477"/>
    </location>
</feature>
<feature type="region of interest" description="Disordered" evidence="2">
    <location>
        <begin position="1"/>
        <end position="35"/>
    </location>
</feature>
<feature type="region of interest" description="Disordered" evidence="2">
    <location>
        <begin position="54"/>
        <end position="89"/>
    </location>
</feature>
<evidence type="ECO:0000313" key="3">
    <source>
        <dbReference type="EMBL" id="KAK0512876.1"/>
    </source>
</evidence>
<keyword evidence="1" id="KW-0175">Coiled coil</keyword>
<feature type="region of interest" description="Disordered" evidence="2">
    <location>
        <begin position="444"/>
        <end position="477"/>
    </location>
</feature>
<evidence type="ECO:0000313" key="4">
    <source>
        <dbReference type="Proteomes" id="UP001166286"/>
    </source>
</evidence>
<comment type="caution">
    <text evidence="3">The sequence shown here is derived from an EMBL/GenBank/DDBJ whole genome shotgun (WGS) entry which is preliminary data.</text>
</comment>
<reference evidence="3" key="1">
    <citation type="submission" date="2023-03" db="EMBL/GenBank/DDBJ databases">
        <title>Complete genome of Cladonia borealis.</title>
        <authorList>
            <person name="Park H."/>
        </authorList>
    </citation>
    <scope>NUCLEOTIDE SEQUENCE</scope>
    <source>
        <strain evidence="3">ANT050790</strain>
    </source>
</reference>